<name>A0A1T4LUR7_9FIRM</name>
<accession>A0A1T4LUR7</accession>
<dbReference type="FunFam" id="3.40.50.300:FF:000006">
    <property type="entry name" value="DNA-binding transcriptional regulator NtrC"/>
    <property type="match status" value="1"/>
</dbReference>
<dbReference type="GO" id="GO:0043565">
    <property type="term" value="F:sequence-specific DNA binding"/>
    <property type="evidence" value="ECO:0007669"/>
    <property type="project" value="InterPro"/>
</dbReference>
<dbReference type="PRINTS" id="PR01590">
    <property type="entry name" value="HTHFIS"/>
</dbReference>
<dbReference type="PANTHER" id="PTHR32071:SF57">
    <property type="entry name" value="C4-DICARBOXYLATE TRANSPORT TRANSCRIPTIONAL REGULATORY PROTEIN DCTD"/>
    <property type="match status" value="1"/>
</dbReference>
<dbReference type="Pfam" id="PF02954">
    <property type="entry name" value="HTH_8"/>
    <property type="match status" value="1"/>
</dbReference>
<dbReference type="GO" id="GO:0005524">
    <property type="term" value="F:ATP binding"/>
    <property type="evidence" value="ECO:0007669"/>
    <property type="project" value="UniProtKB-KW"/>
</dbReference>
<dbReference type="GO" id="GO:0006355">
    <property type="term" value="P:regulation of DNA-templated transcription"/>
    <property type="evidence" value="ECO:0007669"/>
    <property type="project" value="InterPro"/>
</dbReference>
<evidence type="ECO:0000313" key="6">
    <source>
        <dbReference type="EMBL" id="SJZ58397.1"/>
    </source>
</evidence>
<keyword evidence="4" id="KW-0804">Transcription</keyword>
<dbReference type="Gene3D" id="1.10.10.60">
    <property type="entry name" value="Homeodomain-like"/>
    <property type="match status" value="1"/>
</dbReference>
<dbReference type="InterPro" id="IPR025662">
    <property type="entry name" value="Sigma_54_int_dom_ATP-bd_1"/>
</dbReference>
<keyword evidence="3" id="KW-0805">Transcription regulation</keyword>
<dbReference type="InterPro" id="IPR025944">
    <property type="entry name" value="Sigma_54_int_dom_CS"/>
</dbReference>
<evidence type="ECO:0000256" key="4">
    <source>
        <dbReference type="ARBA" id="ARBA00023163"/>
    </source>
</evidence>
<gene>
    <name evidence="6" type="ORF">SAMN02745885_00312</name>
</gene>
<dbReference type="InterPro" id="IPR009057">
    <property type="entry name" value="Homeodomain-like_sf"/>
</dbReference>
<dbReference type="Pfam" id="PF00158">
    <property type="entry name" value="Sigma54_activat"/>
    <property type="match status" value="1"/>
</dbReference>
<proteinExistence type="predicted"/>
<dbReference type="Proteomes" id="UP000189933">
    <property type="component" value="Unassembled WGS sequence"/>
</dbReference>
<organism evidence="6 7">
    <name type="scientific">Carboxydocella sporoproducens DSM 16521</name>
    <dbReference type="NCBI Taxonomy" id="1121270"/>
    <lineage>
        <taxon>Bacteria</taxon>
        <taxon>Bacillati</taxon>
        <taxon>Bacillota</taxon>
        <taxon>Clostridia</taxon>
        <taxon>Eubacteriales</taxon>
        <taxon>Clostridiales Family XVI. Incertae Sedis</taxon>
        <taxon>Carboxydocella</taxon>
    </lineage>
</organism>
<dbReference type="InterPro" id="IPR058031">
    <property type="entry name" value="AAA_lid_NorR"/>
</dbReference>
<dbReference type="Gene3D" id="1.10.8.60">
    <property type="match status" value="1"/>
</dbReference>
<dbReference type="OrthoDB" id="9765164at2"/>
<dbReference type="InterPro" id="IPR002078">
    <property type="entry name" value="Sigma_54_int"/>
</dbReference>
<keyword evidence="7" id="KW-1185">Reference proteome</keyword>
<dbReference type="InterPro" id="IPR003593">
    <property type="entry name" value="AAA+_ATPase"/>
</dbReference>
<dbReference type="SUPFAM" id="SSF46689">
    <property type="entry name" value="Homeodomain-like"/>
    <property type="match status" value="1"/>
</dbReference>
<dbReference type="InterPro" id="IPR002197">
    <property type="entry name" value="HTH_Fis"/>
</dbReference>
<evidence type="ECO:0000256" key="2">
    <source>
        <dbReference type="ARBA" id="ARBA00022840"/>
    </source>
</evidence>
<dbReference type="SUPFAM" id="SSF52540">
    <property type="entry name" value="P-loop containing nucleoside triphosphate hydrolases"/>
    <property type="match status" value="1"/>
</dbReference>
<keyword evidence="2" id="KW-0067">ATP-binding</keyword>
<dbReference type="AlphaFoldDB" id="A0A1T4LUR7"/>
<protein>
    <submittedName>
        <fullName evidence="6">Regulatory protein, Fis family</fullName>
    </submittedName>
</protein>
<dbReference type="SMART" id="SM00382">
    <property type="entry name" value="AAA"/>
    <property type="match status" value="1"/>
</dbReference>
<dbReference type="RefSeq" id="WP_078664465.1">
    <property type="nucleotide sequence ID" value="NZ_FUXM01000002.1"/>
</dbReference>
<evidence type="ECO:0000256" key="1">
    <source>
        <dbReference type="ARBA" id="ARBA00022741"/>
    </source>
</evidence>
<dbReference type="PROSITE" id="PS50045">
    <property type="entry name" value="SIGMA54_INTERACT_4"/>
    <property type="match status" value="1"/>
</dbReference>
<dbReference type="CDD" id="cd00009">
    <property type="entry name" value="AAA"/>
    <property type="match status" value="1"/>
</dbReference>
<reference evidence="7" key="1">
    <citation type="submission" date="2017-02" db="EMBL/GenBank/DDBJ databases">
        <authorList>
            <person name="Varghese N."/>
            <person name="Submissions S."/>
        </authorList>
    </citation>
    <scope>NUCLEOTIDE SEQUENCE [LARGE SCALE GENOMIC DNA]</scope>
    <source>
        <strain evidence="7">DSM 16521</strain>
    </source>
</reference>
<dbReference type="InterPro" id="IPR027417">
    <property type="entry name" value="P-loop_NTPase"/>
</dbReference>
<keyword evidence="1" id="KW-0547">Nucleotide-binding</keyword>
<feature type="domain" description="Sigma-54 factor interaction" evidence="5">
    <location>
        <begin position="24"/>
        <end position="254"/>
    </location>
</feature>
<evidence type="ECO:0000259" key="5">
    <source>
        <dbReference type="PROSITE" id="PS50045"/>
    </source>
</evidence>
<evidence type="ECO:0000256" key="3">
    <source>
        <dbReference type="ARBA" id="ARBA00023015"/>
    </source>
</evidence>
<dbReference type="EMBL" id="FUXM01000002">
    <property type="protein sequence ID" value="SJZ58397.1"/>
    <property type="molecule type" value="Genomic_DNA"/>
</dbReference>
<dbReference type="PANTHER" id="PTHR32071">
    <property type="entry name" value="TRANSCRIPTIONAL REGULATORY PROTEIN"/>
    <property type="match status" value="1"/>
</dbReference>
<dbReference type="PROSITE" id="PS00688">
    <property type="entry name" value="SIGMA54_INTERACT_3"/>
    <property type="match status" value="1"/>
</dbReference>
<sequence>MYCFLDPSRENHSQNLGHFSLSDLVGISPQMVDIKETIIKIAPRKANVLILGESGTGKELVAQAIHYLSNRRFGPLIKVNCAAIPESLFEAELFGYEEGAFTGAKKNGYPGKFLLSHQGTFFLDEIGELPLPLQAKLLRVLQEKTIEPLGSTKSISIDTRIIAATNANLSDLVKYGKFRADLYYRLNVVAIHLPALRERKEDLPLLINYFIKKFNREYGMQIKGITKEVLDIFMHYTWPGNIRELANVIETAFNFADGELITVNDLPQSLQWPSSQNPGSLRTLFGTASLNDILDNIEKNYIVYALQICQGNKVKTAELLGISRPCLYKKLIKYGLEK</sequence>
<dbReference type="Pfam" id="PF25601">
    <property type="entry name" value="AAA_lid_14"/>
    <property type="match status" value="1"/>
</dbReference>
<dbReference type="PROSITE" id="PS00675">
    <property type="entry name" value="SIGMA54_INTERACT_1"/>
    <property type="match status" value="1"/>
</dbReference>
<evidence type="ECO:0000313" key="7">
    <source>
        <dbReference type="Proteomes" id="UP000189933"/>
    </source>
</evidence>
<dbReference type="Gene3D" id="3.40.50.300">
    <property type="entry name" value="P-loop containing nucleotide triphosphate hydrolases"/>
    <property type="match status" value="1"/>
</dbReference>